<comment type="caution">
    <text evidence="1">The sequence shown here is derived from an EMBL/GenBank/DDBJ whole genome shotgun (WGS) entry which is preliminary data.</text>
</comment>
<name>A0A0A2K095_PENEN</name>
<protein>
    <submittedName>
        <fullName evidence="1">Uncharacterized protein</fullName>
    </submittedName>
</protein>
<dbReference type="OrthoDB" id="4177946at2759"/>
<accession>A0A0A2K095</accession>
<dbReference type="VEuPathDB" id="FungiDB:PEXP_090170"/>
<gene>
    <name evidence="1" type="ORF">PEX2_034910</name>
</gene>
<keyword evidence="2" id="KW-1185">Reference proteome</keyword>
<proteinExistence type="predicted"/>
<dbReference type="EMBL" id="JQFZ01000076">
    <property type="protein sequence ID" value="KGO60313.1"/>
    <property type="molecule type" value="Genomic_DNA"/>
</dbReference>
<dbReference type="GeneID" id="27676185"/>
<reference evidence="1 2" key="1">
    <citation type="journal article" date="2015" name="Mol. Plant Microbe Interact.">
        <title>Genome, transcriptome, and functional analyses of Penicillium expansum provide new insights into secondary metabolism and pathogenicity.</title>
        <authorList>
            <person name="Ballester A.R."/>
            <person name="Marcet-Houben M."/>
            <person name="Levin E."/>
            <person name="Sela N."/>
            <person name="Selma-Lazaro C."/>
            <person name="Carmona L."/>
            <person name="Wisniewski M."/>
            <person name="Droby S."/>
            <person name="Gonzalez-Candelas L."/>
            <person name="Gabaldon T."/>
        </authorList>
    </citation>
    <scope>NUCLEOTIDE SEQUENCE [LARGE SCALE GENOMIC DNA]</scope>
    <source>
        <strain evidence="1 2">MD-8</strain>
    </source>
</reference>
<evidence type="ECO:0000313" key="2">
    <source>
        <dbReference type="Proteomes" id="UP000030143"/>
    </source>
</evidence>
<dbReference type="HOGENOM" id="CLU_2590505_0_0_1"/>
<dbReference type="Proteomes" id="UP000030143">
    <property type="component" value="Unassembled WGS sequence"/>
</dbReference>
<organism evidence="1 2">
    <name type="scientific">Penicillium expansum</name>
    <name type="common">Blue mold rot fungus</name>
    <dbReference type="NCBI Taxonomy" id="27334"/>
    <lineage>
        <taxon>Eukaryota</taxon>
        <taxon>Fungi</taxon>
        <taxon>Dikarya</taxon>
        <taxon>Ascomycota</taxon>
        <taxon>Pezizomycotina</taxon>
        <taxon>Eurotiomycetes</taxon>
        <taxon>Eurotiomycetidae</taxon>
        <taxon>Eurotiales</taxon>
        <taxon>Aspergillaceae</taxon>
        <taxon>Penicillium</taxon>
    </lineage>
</organism>
<dbReference type="AlphaFoldDB" id="A0A0A2K095"/>
<evidence type="ECO:0000313" key="1">
    <source>
        <dbReference type="EMBL" id="KGO60313.1"/>
    </source>
</evidence>
<sequence>MASRITLSCVVSNFLISRLQCHFLGDRGIVDHTLVKAKRRTDILEELLELFTGVFENSNSEHGQCWAILPVDAHLGFYKY</sequence>
<dbReference type="RefSeq" id="XP_016601379.1">
    <property type="nucleotide sequence ID" value="XM_016740766.1"/>
</dbReference>